<accession>A0A830CZ68</accession>
<organism evidence="3 4">
    <name type="scientific">Phtheirospermum japonicum</name>
    <dbReference type="NCBI Taxonomy" id="374723"/>
    <lineage>
        <taxon>Eukaryota</taxon>
        <taxon>Viridiplantae</taxon>
        <taxon>Streptophyta</taxon>
        <taxon>Embryophyta</taxon>
        <taxon>Tracheophyta</taxon>
        <taxon>Spermatophyta</taxon>
        <taxon>Magnoliopsida</taxon>
        <taxon>eudicotyledons</taxon>
        <taxon>Gunneridae</taxon>
        <taxon>Pentapetalae</taxon>
        <taxon>asterids</taxon>
        <taxon>lamiids</taxon>
        <taxon>Lamiales</taxon>
        <taxon>Orobanchaceae</taxon>
        <taxon>Orobanchaceae incertae sedis</taxon>
        <taxon>Phtheirospermum</taxon>
    </lineage>
</organism>
<gene>
    <name evidence="3" type="ORF">PHJA_002667200</name>
</gene>
<evidence type="ECO:0000313" key="4">
    <source>
        <dbReference type="Proteomes" id="UP000653305"/>
    </source>
</evidence>
<protein>
    <submittedName>
        <fullName evidence="3">Uncharacterized protein</fullName>
    </submittedName>
</protein>
<dbReference type="AlphaFoldDB" id="A0A830CZ68"/>
<keyword evidence="2" id="KW-0472">Membrane</keyword>
<name>A0A830CZ68_9LAMI</name>
<keyword evidence="2" id="KW-0812">Transmembrane</keyword>
<feature type="compositionally biased region" description="Basic and acidic residues" evidence="1">
    <location>
        <begin position="191"/>
        <end position="201"/>
    </location>
</feature>
<evidence type="ECO:0000256" key="2">
    <source>
        <dbReference type="SAM" id="Phobius"/>
    </source>
</evidence>
<sequence length="402" mass="45151">MGVTMRAGNGHIHGAYRRRWNVYVWMVIIAMVLGCGILLGVMGLHKLRERRILNLLIKEKDAQLLSLHLLLQKEREHTQEIKAKTDELRIKMYNLRARNAELKSKISDLHSTISSLRDDQTTIELRFKEKQNEAKLALTETTQRKEAEIEGLKHHLQLCANVESLSKKDEPSIVPVIERRTIDPSQEGEYENDKTIDEEGNKANFTGIKEFATIGNADSGQISNSSQEIDNRELGVTQIEKQGKRDENGSSLKSQQFGIYDHKQLQENNGEKIENGPPGVESEDSTKPVDTELSESDGEHNNSRGRIKVAKSELGTITSTKFARIATGENRQEDEGRMNEPEISVQVNETPRARFPAASAAANPECILVNALWISDSALYCAIESRESTTCFKIGLCEGNWI</sequence>
<evidence type="ECO:0000313" key="3">
    <source>
        <dbReference type="EMBL" id="GFQ05231.1"/>
    </source>
</evidence>
<proteinExistence type="predicted"/>
<reference evidence="3" key="1">
    <citation type="submission" date="2020-07" db="EMBL/GenBank/DDBJ databases">
        <title>Ethylene signaling mediates host invasion by parasitic plants.</title>
        <authorList>
            <person name="Yoshida S."/>
        </authorList>
    </citation>
    <scope>NUCLEOTIDE SEQUENCE</scope>
    <source>
        <strain evidence="3">Okayama</strain>
    </source>
</reference>
<feature type="region of interest" description="Disordered" evidence="1">
    <location>
        <begin position="181"/>
        <end position="201"/>
    </location>
</feature>
<keyword evidence="2" id="KW-1133">Transmembrane helix</keyword>
<keyword evidence="4" id="KW-1185">Reference proteome</keyword>
<comment type="caution">
    <text evidence="3">The sequence shown here is derived from an EMBL/GenBank/DDBJ whole genome shotgun (WGS) entry which is preliminary data.</text>
</comment>
<dbReference type="PROSITE" id="PS51257">
    <property type="entry name" value="PROKAR_LIPOPROTEIN"/>
    <property type="match status" value="1"/>
</dbReference>
<dbReference type="Proteomes" id="UP000653305">
    <property type="component" value="Unassembled WGS sequence"/>
</dbReference>
<dbReference type="PANTHER" id="PTHR36143">
    <property type="entry name" value="OS08G0177500 PROTEIN"/>
    <property type="match status" value="1"/>
</dbReference>
<feature type="transmembrane region" description="Helical" evidence="2">
    <location>
        <begin position="22"/>
        <end position="44"/>
    </location>
</feature>
<dbReference type="PANTHER" id="PTHR36143:SF4">
    <property type="entry name" value="OS08G0177500 PROTEIN"/>
    <property type="match status" value="1"/>
</dbReference>
<dbReference type="OrthoDB" id="656845at2759"/>
<dbReference type="EMBL" id="BMAC01001035">
    <property type="protein sequence ID" value="GFQ05231.1"/>
    <property type="molecule type" value="Genomic_DNA"/>
</dbReference>
<feature type="region of interest" description="Disordered" evidence="1">
    <location>
        <begin position="269"/>
        <end position="304"/>
    </location>
</feature>
<evidence type="ECO:0000256" key="1">
    <source>
        <dbReference type="SAM" id="MobiDB-lite"/>
    </source>
</evidence>